<dbReference type="GO" id="GO:0070476">
    <property type="term" value="P:rRNA (guanine-N7)-methylation"/>
    <property type="evidence" value="ECO:0007669"/>
    <property type="project" value="InterPro"/>
</dbReference>
<evidence type="ECO:0000313" key="3">
    <source>
        <dbReference type="Proteomes" id="UP001146120"/>
    </source>
</evidence>
<feature type="domain" description="Methyltransferase" evidence="1">
    <location>
        <begin position="73"/>
        <end position="173"/>
    </location>
</feature>
<sequence length="361" mass="40519">MVFTQARPEQRVAAQASASSAAAKRFYTREQASTYTTTSNANIQKDLTLYALELLRLASPSSDAGDSAMLWLLDMGAGSGLSTSAAAEWLDKQGFAHAVVVAFDISASMLALAQDDALKSSTVGAYCGNAAQQFPLREGTFDAAIGISMLQWLTPEGLRTCFTSLASTLGRHGRAVFQVYPETLEQVEAMEAAAKQAGFQTVEAFIAFPHSTTAKKWFLLVQRDQVVTEAFMPPQCLFARRFHRRCAWHYLQQATTERHREMRDRLAREHVKEAWHIWRKYKRSIEFQNSKQTADAIKHVRAKRSLELWKSDELIGAALRQRFETADVTISNELLMSHMNDVVDIIHKVRAIVNVRLWYPG</sequence>
<comment type="caution">
    <text evidence="2">The sequence shown here is derived from an EMBL/GenBank/DDBJ whole genome shotgun (WGS) entry which is preliminary data.</text>
</comment>
<dbReference type="PANTHER" id="PTHR12734">
    <property type="entry name" value="METHYLTRANSFERASE-RELATED"/>
    <property type="match status" value="1"/>
</dbReference>
<evidence type="ECO:0000259" key="1">
    <source>
        <dbReference type="Pfam" id="PF13649"/>
    </source>
</evidence>
<dbReference type="EMBL" id="DAKRPA010000041">
    <property type="protein sequence ID" value="DBA01794.1"/>
    <property type="molecule type" value="Genomic_DNA"/>
</dbReference>
<dbReference type="SUPFAM" id="SSF53335">
    <property type="entry name" value="S-adenosyl-L-methionine-dependent methyltransferases"/>
    <property type="match status" value="1"/>
</dbReference>
<dbReference type="InterPro" id="IPR029063">
    <property type="entry name" value="SAM-dependent_MTases_sf"/>
</dbReference>
<protein>
    <recommendedName>
        <fullName evidence="1">Methyltransferase domain-containing protein</fullName>
    </recommendedName>
</protein>
<accession>A0AAV2Z6Y1</accession>
<dbReference type="Proteomes" id="UP001146120">
    <property type="component" value="Unassembled WGS sequence"/>
</dbReference>
<reference evidence="2" key="1">
    <citation type="submission" date="2022-11" db="EMBL/GenBank/DDBJ databases">
        <authorList>
            <person name="Morgan W.R."/>
            <person name="Tartar A."/>
        </authorList>
    </citation>
    <scope>NUCLEOTIDE SEQUENCE</scope>
    <source>
        <strain evidence="2">ARSEF 373</strain>
    </source>
</reference>
<proteinExistence type="predicted"/>
<dbReference type="Gene3D" id="3.40.50.150">
    <property type="entry name" value="Vaccinia Virus protein VP39"/>
    <property type="match status" value="1"/>
</dbReference>
<name>A0AAV2Z6Y1_9STRA</name>
<dbReference type="Pfam" id="PF13649">
    <property type="entry name" value="Methyltransf_25"/>
    <property type="match status" value="1"/>
</dbReference>
<dbReference type="CDD" id="cd02440">
    <property type="entry name" value="AdoMet_MTases"/>
    <property type="match status" value="1"/>
</dbReference>
<evidence type="ECO:0000313" key="2">
    <source>
        <dbReference type="EMBL" id="DBA01794.1"/>
    </source>
</evidence>
<dbReference type="AlphaFoldDB" id="A0AAV2Z6Y1"/>
<dbReference type="InterPro" id="IPR039769">
    <property type="entry name" value="Bud23-like"/>
</dbReference>
<gene>
    <name evidence="2" type="ORF">N0F65_002910</name>
</gene>
<dbReference type="GO" id="GO:0016435">
    <property type="term" value="F:rRNA (guanine) methyltransferase activity"/>
    <property type="evidence" value="ECO:0007669"/>
    <property type="project" value="InterPro"/>
</dbReference>
<dbReference type="InterPro" id="IPR041698">
    <property type="entry name" value="Methyltransf_25"/>
</dbReference>
<keyword evidence="3" id="KW-1185">Reference proteome</keyword>
<reference evidence="2" key="2">
    <citation type="journal article" date="2023" name="Microbiol Resour">
        <title>Decontamination and Annotation of the Draft Genome Sequence of the Oomycete Lagenidium giganteum ARSEF 373.</title>
        <authorList>
            <person name="Morgan W.R."/>
            <person name="Tartar A."/>
        </authorList>
    </citation>
    <scope>NUCLEOTIDE SEQUENCE</scope>
    <source>
        <strain evidence="2">ARSEF 373</strain>
    </source>
</reference>
<dbReference type="PANTHER" id="PTHR12734:SF0">
    <property type="entry name" value="18S RRNA (GUANINE-N(7))-METHYLTRANSFERASE-RELATED"/>
    <property type="match status" value="1"/>
</dbReference>
<organism evidence="2 3">
    <name type="scientific">Lagenidium giganteum</name>
    <dbReference type="NCBI Taxonomy" id="4803"/>
    <lineage>
        <taxon>Eukaryota</taxon>
        <taxon>Sar</taxon>
        <taxon>Stramenopiles</taxon>
        <taxon>Oomycota</taxon>
        <taxon>Peronosporomycetes</taxon>
        <taxon>Pythiales</taxon>
        <taxon>Pythiaceae</taxon>
    </lineage>
</organism>
<dbReference type="GO" id="GO:0005730">
    <property type="term" value="C:nucleolus"/>
    <property type="evidence" value="ECO:0007669"/>
    <property type="project" value="TreeGrafter"/>
</dbReference>